<keyword evidence="7 11" id="KW-0963">Cytoplasm</keyword>
<keyword evidence="9 11" id="KW-0378">Hydrolase</keyword>
<comment type="similarity">
    <text evidence="3 11 13">Belongs to the peptidase S33 family.</text>
</comment>
<dbReference type="EC" id="3.4.11.5" evidence="4 11"/>
<evidence type="ECO:0000256" key="3">
    <source>
        <dbReference type="ARBA" id="ARBA00010088"/>
    </source>
</evidence>
<proteinExistence type="inferred from homology"/>
<comment type="caution">
    <text evidence="16">The sequence shown here is derived from an EMBL/GenBank/DDBJ whole genome shotgun (WGS) entry which is preliminary data.</text>
</comment>
<name>A0A317MTG8_9GAMM</name>
<feature type="active site" description="Nucleophile" evidence="12">
    <location>
        <position position="110"/>
    </location>
</feature>
<evidence type="ECO:0000256" key="9">
    <source>
        <dbReference type="ARBA" id="ARBA00022801"/>
    </source>
</evidence>
<evidence type="ECO:0000256" key="2">
    <source>
        <dbReference type="ARBA" id="ARBA00004496"/>
    </source>
</evidence>
<evidence type="ECO:0000313" key="16">
    <source>
        <dbReference type="EMBL" id="PWV60639.1"/>
    </source>
</evidence>
<evidence type="ECO:0000256" key="4">
    <source>
        <dbReference type="ARBA" id="ARBA00012568"/>
    </source>
</evidence>
<evidence type="ECO:0000256" key="7">
    <source>
        <dbReference type="ARBA" id="ARBA00022490"/>
    </source>
</evidence>
<dbReference type="GO" id="GO:0005737">
    <property type="term" value="C:cytoplasm"/>
    <property type="evidence" value="ECO:0007669"/>
    <property type="project" value="UniProtKB-SubCell"/>
</dbReference>
<dbReference type="NCBIfam" id="TIGR01249">
    <property type="entry name" value="pro_imino_pep_1"/>
    <property type="match status" value="1"/>
</dbReference>
<dbReference type="InterPro" id="IPR005944">
    <property type="entry name" value="Pro_iminopeptidase"/>
</dbReference>
<dbReference type="EMBL" id="QGTJ01000007">
    <property type="protein sequence ID" value="PWV60639.1"/>
    <property type="molecule type" value="Genomic_DNA"/>
</dbReference>
<evidence type="ECO:0000313" key="17">
    <source>
        <dbReference type="Proteomes" id="UP000246569"/>
    </source>
</evidence>
<evidence type="ECO:0000256" key="11">
    <source>
        <dbReference type="PIRNR" id="PIRNR006431"/>
    </source>
</evidence>
<dbReference type="PRINTS" id="PR00793">
    <property type="entry name" value="PROAMNOPTASE"/>
</dbReference>
<evidence type="ECO:0000259" key="15">
    <source>
        <dbReference type="Pfam" id="PF00561"/>
    </source>
</evidence>
<feature type="active site" evidence="12">
    <location>
        <position position="266"/>
    </location>
</feature>
<dbReference type="PANTHER" id="PTHR43722:SF1">
    <property type="entry name" value="PROLINE IMINOPEPTIDASE"/>
    <property type="match status" value="1"/>
</dbReference>
<evidence type="ECO:0000256" key="12">
    <source>
        <dbReference type="PIRSR" id="PIRSR006431-1"/>
    </source>
</evidence>
<dbReference type="InterPro" id="IPR000073">
    <property type="entry name" value="AB_hydrolase_1"/>
</dbReference>
<dbReference type="Pfam" id="PF00561">
    <property type="entry name" value="Abhydrolase_1"/>
    <property type="match status" value="1"/>
</dbReference>
<feature type="active site" description="Proton donor" evidence="12">
    <location>
        <position position="294"/>
    </location>
</feature>
<dbReference type="PIRSF" id="PIRSF006431">
    <property type="entry name" value="Pept_S33"/>
    <property type="match status" value="1"/>
</dbReference>
<sequence>MDCLYPPIEPYAVHALAVGEGHVLHVEECGSPHGLPVVFLHGGPGSGCGPLQRRLFDPQCWRIVLYDQRGTGRSRPLGHIANNTTADLLGDLERIRFSLGIERWLVAGGSWGATLALLYAEAFPDSTAALLLRGTFLARARDINWFYRSDGVALRFPQAWRQFVSHLHAGERNDLIGGYYRRLCSDDPETAAAAALAWRAWDSTVATWTLPPDTPKSATDALHAIAQARIAAHYLHHACFIVDNRILANAHRLNGIPGIILHGEQDRVCPITQSQALGAVWPQSEMISLPRTGHLLSEPTMLEAWVEAADRLHRQLAGSPPLRRRQPVTGGRWLTSRIS</sequence>
<dbReference type="AlphaFoldDB" id="A0A317MTG8"/>
<evidence type="ECO:0000256" key="13">
    <source>
        <dbReference type="RuleBase" id="RU003421"/>
    </source>
</evidence>
<dbReference type="GO" id="GO:0006508">
    <property type="term" value="P:proteolysis"/>
    <property type="evidence" value="ECO:0007669"/>
    <property type="project" value="UniProtKB-KW"/>
</dbReference>
<keyword evidence="17" id="KW-1185">Reference proteome</keyword>
<evidence type="ECO:0000256" key="14">
    <source>
        <dbReference type="SAM" id="MobiDB-lite"/>
    </source>
</evidence>
<dbReference type="Proteomes" id="UP000246569">
    <property type="component" value="Unassembled WGS sequence"/>
</dbReference>
<dbReference type="PANTHER" id="PTHR43722">
    <property type="entry name" value="PROLINE IMINOPEPTIDASE"/>
    <property type="match status" value="1"/>
</dbReference>
<evidence type="ECO:0000256" key="8">
    <source>
        <dbReference type="ARBA" id="ARBA00022670"/>
    </source>
</evidence>
<keyword evidence="8 11" id="KW-0645">Protease</keyword>
<comment type="subcellular location">
    <subcellularLocation>
        <location evidence="2 11">Cytoplasm</location>
    </subcellularLocation>
</comment>
<dbReference type="GO" id="GO:0004177">
    <property type="term" value="F:aminopeptidase activity"/>
    <property type="evidence" value="ECO:0007669"/>
    <property type="project" value="UniProtKB-UniRule"/>
</dbReference>
<feature type="region of interest" description="Disordered" evidence="14">
    <location>
        <begin position="318"/>
        <end position="339"/>
    </location>
</feature>
<dbReference type="Gene3D" id="3.40.50.1820">
    <property type="entry name" value="alpha/beta hydrolase"/>
    <property type="match status" value="1"/>
</dbReference>
<comment type="catalytic activity">
    <reaction evidence="1 11 13">
        <text>Release of N-terminal proline from a peptide.</text>
        <dbReference type="EC" id="3.4.11.5"/>
    </reaction>
</comment>
<evidence type="ECO:0000256" key="6">
    <source>
        <dbReference type="ARBA" id="ARBA00022438"/>
    </source>
</evidence>
<evidence type="ECO:0000256" key="1">
    <source>
        <dbReference type="ARBA" id="ARBA00001585"/>
    </source>
</evidence>
<dbReference type="InterPro" id="IPR029058">
    <property type="entry name" value="AB_hydrolase_fold"/>
</dbReference>
<evidence type="ECO:0000256" key="10">
    <source>
        <dbReference type="ARBA" id="ARBA00029605"/>
    </source>
</evidence>
<reference evidence="16 17" key="1">
    <citation type="submission" date="2018-05" db="EMBL/GenBank/DDBJ databases">
        <title>Genomic Encyclopedia of Type Strains, Phase IV (KMG-IV): sequencing the most valuable type-strain genomes for metagenomic binning, comparative biology and taxonomic classification.</title>
        <authorList>
            <person name="Goeker M."/>
        </authorList>
    </citation>
    <scope>NUCLEOTIDE SEQUENCE [LARGE SCALE GENOMIC DNA]</scope>
    <source>
        <strain evidence="16 17">DSM 23606</strain>
    </source>
</reference>
<keyword evidence="6 11" id="KW-0031">Aminopeptidase</keyword>
<organism evidence="16 17">
    <name type="scientific">Plasticicumulans acidivorans</name>
    <dbReference type="NCBI Taxonomy" id="886464"/>
    <lineage>
        <taxon>Bacteria</taxon>
        <taxon>Pseudomonadati</taxon>
        <taxon>Pseudomonadota</taxon>
        <taxon>Gammaproteobacteria</taxon>
        <taxon>Candidatus Competibacteraceae</taxon>
        <taxon>Plasticicumulans</taxon>
    </lineage>
</organism>
<dbReference type="SUPFAM" id="SSF53474">
    <property type="entry name" value="alpha/beta-Hydrolases"/>
    <property type="match status" value="1"/>
</dbReference>
<gene>
    <name evidence="16" type="ORF">C7443_107214</name>
</gene>
<feature type="domain" description="AB hydrolase-1" evidence="15">
    <location>
        <begin position="36"/>
        <end position="296"/>
    </location>
</feature>
<accession>A0A317MTG8</accession>
<dbReference type="InterPro" id="IPR002410">
    <property type="entry name" value="Peptidase_S33"/>
</dbReference>
<protein>
    <recommendedName>
        <fullName evidence="5 11">Proline iminopeptidase</fullName>
        <shortName evidence="11">PIP</shortName>
        <ecNumber evidence="4 11">3.4.11.5</ecNumber>
    </recommendedName>
    <alternativeName>
        <fullName evidence="10 11">Prolyl aminopeptidase</fullName>
    </alternativeName>
</protein>
<evidence type="ECO:0000256" key="5">
    <source>
        <dbReference type="ARBA" id="ARBA00021843"/>
    </source>
</evidence>